<evidence type="ECO:0000313" key="2">
    <source>
        <dbReference type="EMBL" id="QGP91266.1"/>
    </source>
</evidence>
<proteinExistence type="predicted"/>
<dbReference type="PANTHER" id="PTHR47099:SF1">
    <property type="entry name" value="METHYLCOBAMIDE:COM METHYLTRANSFERASE MTBA"/>
    <property type="match status" value="1"/>
</dbReference>
<dbReference type="InterPro" id="IPR000257">
    <property type="entry name" value="Uroporphyrinogen_deCOase"/>
</dbReference>
<evidence type="ECO:0000259" key="1">
    <source>
        <dbReference type="Pfam" id="PF01208"/>
    </source>
</evidence>
<dbReference type="EMBL" id="CP046244">
    <property type="protein sequence ID" value="QGP91266.1"/>
    <property type="molecule type" value="Genomic_DNA"/>
</dbReference>
<reference evidence="2 3" key="1">
    <citation type="submission" date="2019-11" db="EMBL/GenBank/DDBJ databases">
        <title>Genome sequence of Moorella glycerini DSM11254.</title>
        <authorList>
            <person name="Poehlein A."/>
            <person name="Boeer T."/>
            <person name="Daniel R."/>
        </authorList>
    </citation>
    <scope>NUCLEOTIDE SEQUENCE [LARGE SCALE GENOMIC DNA]</scope>
    <source>
        <strain evidence="2 3">DSM 11254</strain>
    </source>
</reference>
<dbReference type="OrthoDB" id="9771599at2"/>
<organism evidence="2 3">
    <name type="scientific">Neomoorella glycerini</name>
    <dbReference type="NCBI Taxonomy" id="55779"/>
    <lineage>
        <taxon>Bacteria</taxon>
        <taxon>Bacillati</taxon>
        <taxon>Bacillota</taxon>
        <taxon>Clostridia</taxon>
        <taxon>Neomoorellales</taxon>
        <taxon>Neomoorellaceae</taxon>
        <taxon>Neomoorella</taxon>
    </lineage>
</organism>
<dbReference type="Pfam" id="PF01208">
    <property type="entry name" value="URO-D"/>
    <property type="match status" value="1"/>
</dbReference>
<keyword evidence="3" id="KW-1185">Reference proteome</keyword>
<gene>
    <name evidence="2" type="ORF">MGLY_05930</name>
</gene>
<dbReference type="AlphaFoldDB" id="A0A6I5ZN33"/>
<dbReference type="Proteomes" id="UP000425916">
    <property type="component" value="Chromosome"/>
</dbReference>
<dbReference type="Gene3D" id="3.20.20.210">
    <property type="match status" value="1"/>
</dbReference>
<sequence>MTALTSRQRVLMALRHEEADMVPVDLGGTRSSTGISAIVYNQLLQYLGYDGKARVFDVKQLLAEPDERIRRFWGCDVIGLHRLRPSLGLAITSWKEGSLMDGSSCEVPADFNPVLLADGSEGIRNANGIITAVRPQGSYYFEEIYHPLKGATSYSDIDQHEFPFLSAEEENYLANKARELYEQTDYAILGNTAVSIFEKGIKDFGYEDFLIRIYSDRELVLYYLEKLTSAYLKFLEGYLNAVGKYVQIFAFHDDLGMQNNTIISPAIYREVFKPYHQRLFHFVKERKPDAYIFLHSCGSVYDLIPDLIEAGVDILNPVQLSAAKMDPANLKKEYGRHITFWGGGCSTQTTLTFGSIADVEKEVVTMLRIFGRGGGYIFAQDHNIQPGVSTEKILAMVNTVQRNRCY</sequence>
<name>A0A6I5ZN33_9FIRM</name>
<dbReference type="RefSeq" id="WP_156271668.1">
    <property type="nucleotide sequence ID" value="NZ_CP046244.1"/>
</dbReference>
<dbReference type="InterPro" id="IPR038071">
    <property type="entry name" value="UROD/MetE-like_sf"/>
</dbReference>
<dbReference type="InterPro" id="IPR052024">
    <property type="entry name" value="Methanogen_methyltrans"/>
</dbReference>
<dbReference type="GO" id="GO:0004853">
    <property type="term" value="F:uroporphyrinogen decarboxylase activity"/>
    <property type="evidence" value="ECO:0007669"/>
    <property type="project" value="InterPro"/>
</dbReference>
<dbReference type="PANTHER" id="PTHR47099">
    <property type="entry name" value="METHYLCOBAMIDE:COM METHYLTRANSFERASE MTBA"/>
    <property type="match status" value="1"/>
</dbReference>
<feature type="domain" description="Uroporphyrinogen decarboxylase (URO-D)" evidence="1">
    <location>
        <begin position="200"/>
        <end position="402"/>
    </location>
</feature>
<protein>
    <submittedName>
        <fullName evidence="2">Uroporphyrinogen decarboxylase (URO-D)</fullName>
    </submittedName>
</protein>
<evidence type="ECO:0000313" key="3">
    <source>
        <dbReference type="Proteomes" id="UP000425916"/>
    </source>
</evidence>
<dbReference type="GO" id="GO:0006779">
    <property type="term" value="P:porphyrin-containing compound biosynthetic process"/>
    <property type="evidence" value="ECO:0007669"/>
    <property type="project" value="InterPro"/>
</dbReference>
<accession>A0A6I5ZN33</accession>
<dbReference type="SUPFAM" id="SSF51726">
    <property type="entry name" value="UROD/MetE-like"/>
    <property type="match status" value="1"/>
</dbReference>